<gene>
    <name evidence="2" type="ORF">NDU88_000805</name>
</gene>
<evidence type="ECO:0000313" key="2">
    <source>
        <dbReference type="EMBL" id="KAJ1122312.1"/>
    </source>
</evidence>
<keyword evidence="3" id="KW-1185">Reference proteome</keyword>
<comment type="caution">
    <text evidence="2">The sequence shown here is derived from an EMBL/GenBank/DDBJ whole genome shotgun (WGS) entry which is preliminary data.</text>
</comment>
<dbReference type="AlphaFoldDB" id="A0AAV7P4Y1"/>
<proteinExistence type="predicted"/>
<name>A0AAV7P4Y1_PLEWA</name>
<organism evidence="2 3">
    <name type="scientific">Pleurodeles waltl</name>
    <name type="common">Iberian ribbed newt</name>
    <dbReference type="NCBI Taxonomy" id="8319"/>
    <lineage>
        <taxon>Eukaryota</taxon>
        <taxon>Metazoa</taxon>
        <taxon>Chordata</taxon>
        <taxon>Craniata</taxon>
        <taxon>Vertebrata</taxon>
        <taxon>Euteleostomi</taxon>
        <taxon>Amphibia</taxon>
        <taxon>Batrachia</taxon>
        <taxon>Caudata</taxon>
        <taxon>Salamandroidea</taxon>
        <taxon>Salamandridae</taxon>
        <taxon>Pleurodelinae</taxon>
        <taxon>Pleurodeles</taxon>
    </lineage>
</organism>
<sequence>MALYPPSRVHQAKAALGLKPQALSDLFWPGASHQPQPLPVPLPTGPTGVRRELRHSRSQSEVEARCLARPAVFGVFGMVFVAAVPGLHLPALPYVLRTLHPIIQQDRRWGKVQPPQTPRALGGYRISSRKGLEEATSLAARGSNEGSRGAAGELNGQTEACGGSSEGRKEPEKAVNTYKDFARAE</sequence>
<protein>
    <submittedName>
        <fullName evidence="2">Uncharacterized protein</fullName>
    </submittedName>
</protein>
<dbReference type="EMBL" id="JANPWB010000011">
    <property type="protein sequence ID" value="KAJ1122312.1"/>
    <property type="molecule type" value="Genomic_DNA"/>
</dbReference>
<dbReference type="Proteomes" id="UP001066276">
    <property type="component" value="Chromosome 7"/>
</dbReference>
<feature type="region of interest" description="Disordered" evidence="1">
    <location>
        <begin position="132"/>
        <end position="185"/>
    </location>
</feature>
<evidence type="ECO:0000313" key="3">
    <source>
        <dbReference type="Proteomes" id="UP001066276"/>
    </source>
</evidence>
<accession>A0AAV7P4Y1</accession>
<evidence type="ECO:0000256" key="1">
    <source>
        <dbReference type="SAM" id="MobiDB-lite"/>
    </source>
</evidence>
<reference evidence="2" key="1">
    <citation type="journal article" date="2022" name="bioRxiv">
        <title>Sequencing and chromosome-scale assembly of the giantPleurodeles waltlgenome.</title>
        <authorList>
            <person name="Brown T."/>
            <person name="Elewa A."/>
            <person name="Iarovenko S."/>
            <person name="Subramanian E."/>
            <person name="Araus A.J."/>
            <person name="Petzold A."/>
            <person name="Susuki M."/>
            <person name="Suzuki K.-i.T."/>
            <person name="Hayashi T."/>
            <person name="Toyoda A."/>
            <person name="Oliveira C."/>
            <person name="Osipova E."/>
            <person name="Leigh N.D."/>
            <person name="Simon A."/>
            <person name="Yun M.H."/>
        </authorList>
    </citation>
    <scope>NUCLEOTIDE SEQUENCE</scope>
    <source>
        <strain evidence="2">20211129_DDA</strain>
        <tissue evidence="2">Liver</tissue>
    </source>
</reference>